<keyword evidence="4" id="KW-1185">Reference proteome</keyword>
<feature type="signal peptide" evidence="2">
    <location>
        <begin position="1"/>
        <end position="18"/>
    </location>
</feature>
<dbReference type="GO" id="GO:0005576">
    <property type="term" value="C:extracellular region"/>
    <property type="evidence" value="ECO:0007669"/>
    <property type="project" value="TreeGrafter"/>
</dbReference>
<gene>
    <name evidence="3" type="ORF">B0T15DRAFT_433445</name>
</gene>
<accession>A0AAJ0M3H2</accession>
<dbReference type="InterPro" id="IPR021054">
    <property type="entry name" value="Cell_wall_mannoprotein_1"/>
</dbReference>
<dbReference type="GeneID" id="87884603"/>
<keyword evidence="2" id="KW-0732">Signal</keyword>
<feature type="region of interest" description="Disordered" evidence="1">
    <location>
        <begin position="220"/>
        <end position="262"/>
    </location>
</feature>
<reference evidence="3" key="2">
    <citation type="submission" date="2023-06" db="EMBL/GenBank/DDBJ databases">
        <authorList>
            <consortium name="Lawrence Berkeley National Laboratory"/>
            <person name="Mondo S.J."/>
            <person name="Hensen N."/>
            <person name="Bonometti L."/>
            <person name="Westerberg I."/>
            <person name="Brannstrom I.O."/>
            <person name="Guillou S."/>
            <person name="Cros-Aarteil S."/>
            <person name="Calhoun S."/>
            <person name="Haridas S."/>
            <person name="Kuo A."/>
            <person name="Pangilinan J."/>
            <person name="Riley R."/>
            <person name="Labutti K."/>
            <person name="Andreopoulos B."/>
            <person name="Lipzen A."/>
            <person name="Chen C."/>
            <person name="Yanf M."/>
            <person name="Daum C."/>
            <person name="Ng V."/>
            <person name="Clum A."/>
            <person name="Steindorff A."/>
            <person name="Ohm R."/>
            <person name="Martin F."/>
            <person name="Silar P."/>
            <person name="Natvig D."/>
            <person name="Lalanne C."/>
            <person name="Gautier V."/>
            <person name="Ament-Velasquez S.L."/>
            <person name="Kruys A."/>
            <person name="Hutchinson M.I."/>
            <person name="Powell A.J."/>
            <person name="Barry K."/>
            <person name="Miller A.N."/>
            <person name="Grigoriev I.V."/>
            <person name="Debuchy R."/>
            <person name="Gladieux P."/>
            <person name="Thoren M.H."/>
            <person name="Johannesson H."/>
        </authorList>
    </citation>
    <scope>NUCLEOTIDE SEQUENCE</scope>
    <source>
        <strain evidence="3">CBS 333.67</strain>
    </source>
</reference>
<dbReference type="EMBL" id="JAUDZG010000003">
    <property type="protein sequence ID" value="KAK3307696.1"/>
    <property type="molecule type" value="Genomic_DNA"/>
</dbReference>
<proteinExistence type="predicted"/>
<protein>
    <submittedName>
        <fullName evidence="3">Hydrophobic surface binding protein A-domain-containing protein</fullName>
    </submittedName>
</protein>
<evidence type="ECO:0000256" key="2">
    <source>
        <dbReference type="SAM" id="SignalP"/>
    </source>
</evidence>
<evidence type="ECO:0000256" key="1">
    <source>
        <dbReference type="SAM" id="MobiDB-lite"/>
    </source>
</evidence>
<feature type="chain" id="PRO_5042559693" evidence="2">
    <location>
        <begin position="19"/>
        <end position="262"/>
    </location>
</feature>
<dbReference type="PANTHER" id="PTHR38123">
    <property type="entry name" value="CELL WALL SERINE-THREONINE-RICH GALACTOMANNOPROTEIN MP1 (AFU_ORTHOLOGUE AFUA_4G03240)"/>
    <property type="match status" value="1"/>
</dbReference>
<dbReference type="Proteomes" id="UP001273166">
    <property type="component" value="Unassembled WGS sequence"/>
</dbReference>
<dbReference type="AlphaFoldDB" id="A0AAJ0M3H2"/>
<evidence type="ECO:0000313" key="4">
    <source>
        <dbReference type="Proteomes" id="UP001273166"/>
    </source>
</evidence>
<dbReference type="Gene3D" id="1.20.1280.140">
    <property type="match status" value="1"/>
</dbReference>
<reference evidence="3" key="1">
    <citation type="journal article" date="2023" name="Mol. Phylogenet. Evol.">
        <title>Genome-scale phylogeny and comparative genomics of the fungal order Sordariales.</title>
        <authorList>
            <person name="Hensen N."/>
            <person name="Bonometti L."/>
            <person name="Westerberg I."/>
            <person name="Brannstrom I.O."/>
            <person name="Guillou S."/>
            <person name="Cros-Aarteil S."/>
            <person name="Calhoun S."/>
            <person name="Haridas S."/>
            <person name="Kuo A."/>
            <person name="Mondo S."/>
            <person name="Pangilinan J."/>
            <person name="Riley R."/>
            <person name="LaButti K."/>
            <person name="Andreopoulos B."/>
            <person name="Lipzen A."/>
            <person name="Chen C."/>
            <person name="Yan M."/>
            <person name="Daum C."/>
            <person name="Ng V."/>
            <person name="Clum A."/>
            <person name="Steindorff A."/>
            <person name="Ohm R.A."/>
            <person name="Martin F."/>
            <person name="Silar P."/>
            <person name="Natvig D.O."/>
            <person name="Lalanne C."/>
            <person name="Gautier V."/>
            <person name="Ament-Velasquez S.L."/>
            <person name="Kruys A."/>
            <person name="Hutchinson M.I."/>
            <person name="Powell A.J."/>
            <person name="Barry K."/>
            <person name="Miller A.N."/>
            <person name="Grigoriev I.V."/>
            <person name="Debuchy R."/>
            <person name="Gladieux P."/>
            <person name="Hiltunen Thoren M."/>
            <person name="Johannesson H."/>
        </authorList>
    </citation>
    <scope>NUCLEOTIDE SEQUENCE</scope>
    <source>
        <strain evidence="3">CBS 333.67</strain>
    </source>
</reference>
<sequence length="262" mass="26297">MHLVRFVLQATLAYGAVAFPSTSERRDLGTIQSAIGTVQSALEKLNTAVNGLTADPQTAAPILTASQNAQAALQKATQDISGSDELGLISALRLQQMANGLTSAVQTAMDSLVAKKPVLDQLGVTSVAVMSLQTQQSASAAFGDALVSKVPAIGRGLARQSINQVNEILDKGIQDLQRAGAGAEGGASTATSAITTSSASATTVVGSTTAATSVAPSFVSAPINENGSETETETETATATSTVDAPEEGVSSLPPAASGLEV</sequence>
<dbReference type="PANTHER" id="PTHR38123:SF6">
    <property type="entry name" value="CELL WALL SERINE-THREONINE-RICH GALACTOMANNOPROTEIN MP1 (AFU_ORTHOLOGUE AFUA_4G03240)"/>
    <property type="match status" value="1"/>
</dbReference>
<dbReference type="RefSeq" id="XP_062723476.1">
    <property type="nucleotide sequence ID" value="XM_062865774.1"/>
</dbReference>
<organism evidence="3 4">
    <name type="scientific">Chaetomium strumarium</name>
    <dbReference type="NCBI Taxonomy" id="1170767"/>
    <lineage>
        <taxon>Eukaryota</taxon>
        <taxon>Fungi</taxon>
        <taxon>Dikarya</taxon>
        <taxon>Ascomycota</taxon>
        <taxon>Pezizomycotina</taxon>
        <taxon>Sordariomycetes</taxon>
        <taxon>Sordariomycetidae</taxon>
        <taxon>Sordariales</taxon>
        <taxon>Chaetomiaceae</taxon>
        <taxon>Chaetomium</taxon>
    </lineage>
</organism>
<dbReference type="Pfam" id="PF12296">
    <property type="entry name" value="HsbA"/>
    <property type="match status" value="1"/>
</dbReference>
<name>A0AAJ0M3H2_9PEZI</name>
<comment type="caution">
    <text evidence="3">The sequence shown here is derived from an EMBL/GenBank/DDBJ whole genome shotgun (WGS) entry which is preliminary data.</text>
</comment>
<evidence type="ECO:0000313" key="3">
    <source>
        <dbReference type="EMBL" id="KAK3307696.1"/>
    </source>
</evidence>